<dbReference type="PRINTS" id="PR00038">
    <property type="entry name" value="HTHLUXR"/>
</dbReference>
<name>A0ABY5PIX9_9ACTN</name>
<protein>
    <submittedName>
        <fullName evidence="6">Response regulator transcription factor</fullName>
    </submittedName>
</protein>
<dbReference type="PROSITE" id="PS50043">
    <property type="entry name" value="HTH_LUXR_2"/>
    <property type="match status" value="1"/>
</dbReference>
<organism evidence="6 7">
    <name type="scientific">Svornostia abyssi</name>
    <dbReference type="NCBI Taxonomy" id="2898438"/>
    <lineage>
        <taxon>Bacteria</taxon>
        <taxon>Bacillati</taxon>
        <taxon>Actinomycetota</taxon>
        <taxon>Thermoleophilia</taxon>
        <taxon>Solirubrobacterales</taxon>
        <taxon>Baekduiaceae</taxon>
        <taxon>Svornostia</taxon>
    </lineage>
</organism>
<dbReference type="InterPro" id="IPR000792">
    <property type="entry name" value="Tscrpt_reg_LuxR_C"/>
</dbReference>
<dbReference type="SUPFAM" id="SSF52172">
    <property type="entry name" value="CheY-like"/>
    <property type="match status" value="1"/>
</dbReference>
<dbReference type="Pfam" id="PF00072">
    <property type="entry name" value="Response_reg"/>
    <property type="match status" value="1"/>
</dbReference>
<sequence length="212" mass="22474">MTSLVIIDDHEALREGLATLLDQSGLEVLGTCGNAAAAMDLVSVTSPQVAIVDVRLPDESGIELAGQLLERDPNLGVILYTGDTEAELLYEGLDSGARGYALKAGSIAELTGAIETIASGGSYVDPRLDRVLLSPRATERMPQLSPREREIMALMAEGMTGEAVAVKLGLSVETIRTHVRNAVRKLRARNRVNAIAIALERGEIALGDQEAS</sequence>
<feature type="modified residue" description="4-aspartylphosphate" evidence="3">
    <location>
        <position position="53"/>
    </location>
</feature>
<keyword evidence="1 3" id="KW-0597">Phosphoprotein</keyword>
<dbReference type="Gene3D" id="1.10.10.10">
    <property type="entry name" value="Winged helix-like DNA-binding domain superfamily/Winged helix DNA-binding domain"/>
    <property type="match status" value="1"/>
</dbReference>
<dbReference type="InterPro" id="IPR039420">
    <property type="entry name" value="WalR-like"/>
</dbReference>
<dbReference type="Pfam" id="PF00196">
    <property type="entry name" value="GerE"/>
    <property type="match status" value="1"/>
</dbReference>
<dbReference type="CDD" id="cd06170">
    <property type="entry name" value="LuxR_C_like"/>
    <property type="match status" value="1"/>
</dbReference>
<evidence type="ECO:0000313" key="6">
    <source>
        <dbReference type="EMBL" id="UUY04297.1"/>
    </source>
</evidence>
<feature type="domain" description="HTH luxR-type" evidence="4">
    <location>
        <begin position="137"/>
        <end position="202"/>
    </location>
</feature>
<dbReference type="PANTHER" id="PTHR43214">
    <property type="entry name" value="TWO-COMPONENT RESPONSE REGULATOR"/>
    <property type="match status" value="1"/>
</dbReference>
<dbReference type="InterPro" id="IPR001789">
    <property type="entry name" value="Sig_transdc_resp-reg_receiver"/>
</dbReference>
<evidence type="ECO:0000256" key="3">
    <source>
        <dbReference type="PROSITE-ProRule" id="PRU00169"/>
    </source>
</evidence>
<dbReference type="EMBL" id="CP088295">
    <property type="protein sequence ID" value="UUY04297.1"/>
    <property type="molecule type" value="Genomic_DNA"/>
</dbReference>
<dbReference type="SMART" id="SM00448">
    <property type="entry name" value="REC"/>
    <property type="match status" value="1"/>
</dbReference>
<dbReference type="InterPro" id="IPR036388">
    <property type="entry name" value="WH-like_DNA-bd_sf"/>
</dbReference>
<gene>
    <name evidence="6" type="ORF">LRS13_01835</name>
</gene>
<evidence type="ECO:0000259" key="5">
    <source>
        <dbReference type="PROSITE" id="PS50110"/>
    </source>
</evidence>
<feature type="domain" description="Response regulatory" evidence="5">
    <location>
        <begin position="3"/>
        <end position="118"/>
    </location>
</feature>
<dbReference type="PANTHER" id="PTHR43214:SF42">
    <property type="entry name" value="TRANSCRIPTIONAL REGULATORY PROTEIN DESR"/>
    <property type="match status" value="1"/>
</dbReference>
<evidence type="ECO:0000256" key="1">
    <source>
        <dbReference type="ARBA" id="ARBA00022553"/>
    </source>
</evidence>
<dbReference type="RefSeq" id="WP_353864783.1">
    <property type="nucleotide sequence ID" value="NZ_CP088295.1"/>
</dbReference>
<dbReference type="InterPro" id="IPR058245">
    <property type="entry name" value="NreC/VraR/RcsB-like_REC"/>
</dbReference>
<dbReference type="Proteomes" id="UP001058860">
    <property type="component" value="Chromosome"/>
</dbReference>
<reference evidence="7" key="1">
    <citation type="submission" date="2021-11" db="EMBL/GenBank/DDBJ databases">
        <title>Cultivation dependent microbiological survey of springs from the worlds oldest radium mine currently devoted to the extraction of radon-saturated water.</title>
        <authorList>
            <person name="Kapinusova G."/>
            <person name="Smrhova T."/>
            <person name="Strejcek M."/>
            <person name="Suman J."/>
            <person name="Jani K."/>
            <person name="Pajer P."/>
            <person name="Uhlik O."/>
        </authorList>
    </citation>
    <scope>NUCLEOTIDE SEQUENCE [LARGE SCALE GENOMIC DNA]</scope>
    <source>
        <strain evidence="7">J379</strain>
    </source>
</reference>
<evidence type="ECO:0000259" key="4">
    <source>
        <dbReference type="PROSITE" id="PS50043"/>
    </source>
</evidence>
<dbReference type="InterPro" id="IPR011006">
    <property type="entry name" value="CheY-like_superfamily"/>
</dbReference>
<dbReference type="CDD" id="cd17535">
    <property type="entry name" value="REC_NarL-like"/>
    <property type="match status" value="1"/>
</dbReference>
<evidence type="ECO:0000256" key="2">
    <source>
        <dbReference type="ARBA" id="ARBA00023125"/>
    </source>
</evidence>
<dbReference type="PROSITE" id="PS50110">
    <property type="entry name" value="RESPONSE_REGULATORY"/>
    <property type="match status" value="1"/>
</dbReference>
<dbReference type="Gene3D" id="3.40.50.2300">
    <property type="match status" value="1"/>
</dbReference>
<dbReference type="SMART" id="SM00421">
    <property type="entry name" value="HTH_LUXR"/>
    <property type="match status" value="1"/>
</dbReference>
<proteinExistence type="predicted"/>
<keyword evidence="7" id="KW-1185">Reference proteome</keyword>
<accession>A0ABY5PIX9</accession>
<evidence type="ECO:0000313" key="7">
    <source>
        <dbReference type="Proteomes" id="UP001058860"/>
    </source>
</evidence>
<keyword evidence="2" id="KW-0238">DNA-binding</keyword>